<accession>A0A9P4UXN3</accession>
<dbReference type="GO" id="GO:0005762">
    <property type="term" value="C:mitochondrial large ribosomal subunit"/>
    <property type="evidence" value="ECO:0007669"/>
    <property type="project" value="TreeGrafter"/>
</dbReference>
<feature type="region of interest" description="Disordered" evidence="1">
    <location>
        <begin position="101"/>
        <end position="129"/>
    </location>
</feature>
<name>A0A9P4UXN3_9PLEO</name>
<reference evidence="2" key="1">
    <citation type="journal article" date="2020" name="Stud. Mycol.">
        <title>101 Dothideomycetes genomes: a test case for predicting lifestyles and emergence of pathogens.</title>
        <authorList>
            <person name="Haridas S."/>
            <person name="Albert R."/>
            <person name="Binder M."/>
            <person name="Bloem J."/>
            <person name="Labutti K."/>
            <person name="Salamov A."/>
            <person name="Andreopoulos B."/>
            <person name="Baker S."/>
            <person name="Barry K."/>
            <person name="Bills G."/>
            <person name="Bluhm B."/>
            <person name="Cannon C."/>
            <person name="Castanera R."/>
            <person name="Culley D."/>
            <person name="Daum C."/>
            <person name="Ezra D."/>
            <person name="Gonzalez J."/>
            <person name="Henrissat B."/>
            <person name="Kuo A."/>
            <person name="Liang C."/>
            <person name="Lipzen A."/>
            <person name="Lutzoni F."/>
            <person name="Magnuson J."/>
            <person name="Mondo S."/>
            <person name="Nolan M."/>
            <person name="Ohm R."/>
            <person name="Pangilinan J."/>
            <person name="Park H.-J."/>
            <person name="Ramirez L."/>
            <person name="Alfaro M."/>
            <person name="Sun H."/>
            <person name="Tritt A."/>
            <person name="Yoshinaga Y."/>
            <person name="Zwiers L.-H."/>
            <person name="Turgeon B."/>
            <person name="Goodwin S."/>
            <person name="Spatafora J."/>
            <person name="Crous P."/>
            <person name="Grigoriev I."/>
        </authorList>
    </citation>
    <scope>NUCLEOTIDE SEQUENCE</scope>
    <source>
        <strain evidence="2">CBS 125425</strain>
    </source>
</reference>
<evidence type="ECO:0000313" key="2">
    <source>
        <dbReference type="EMBL" id="KAF2729181.1"/>
    </source>
</evidence>
<dbReference type="AlphaFoldDB" id="A0A9P4UXN3"/>
<protein>
    <submittedName>
        <fullName evidence="2">Uncharacterized protein</fullName>
    </submittedName>
</protein>
<keyword evidence="3" id="KW-1185">Reference proteome</keyword>
<dbReference type="PANTHER" id="PTHR28266">
    <property type="entry name" value="54S RIBOSOMAL PROTEIN L20, MITOCHONDRIAL"/>
    <property type="match status" value="1"/>
</dbReference>
<dbReference type="EMBL" id="ML996253">
    <property type="protein sequence ID" value="KAF2729181.1"/>
    <property type="molecule type" value="Genomic_DNA"/>
</dbReference>
<sequence>MSTCKSLTRICAQSSRSTFLPTTQRRHESTARRHKKLLHVQQAPSFTPDRASPTLIFNPPSSAPSVYHTPLKFLPREDKRKDLYQKALNLSMHAALRTHTPNVAAPGTPLSAPSNLPPRPSNALPPAVRTPYDKKYHLTDVEIDDIRRLRLEDPEYWTRARLAEKFECSQFFVSLIVKAPEKAARVEGEHAKMRARWGERRTRARVDRARRKELWGRDE</sequence>
<evidence type="ECO:0000313" key="3">
    <source>
        <dbReference type="Proteomes" id="UP000799444"/>
    </source>
</evidence>
<comment type="caution">
    <text evidence="2">The sequence shown here is derived from an EMBL/GenBank/DDBJ whole genome shotgun (WGS) entry which is preliminary data.</text>
</comment>
<dbReference type="OrthoDB" id="6021263at2759"/>
<gene>
    <name evidence="2" type="ORF">EJ04DRAFT_476043</name>
</gene>
<dbReference type="GO" id="GO:0003735">
    <property type="term" value="F:structural constituent of ribosome"/>
    <property type="evidence" value="ECO:0007669"/>
    <property type="project" value="TreeGrafter"/>
</dbReference>
<organism evidence="2 3">
    <name type="scientific">Polyplosphaeria fusca</name>
    <dbReference type="NCBI Taxonomy" id="682080"/>
    <lineage>
        <taxon>Eukaryota</taxon>
        <taxon>Fungi</taxon>
        <taxon>Dikarya</taxon>
        <taxon>Ascomycota</taxon>
        <taxon>Pezizomycotina</taxon>
        <taxon>Dothideomycetes</taxon>
        <taxon>Pleosporomycetidae</taxon>
        <taxon>Pleosporales</taxon>
        <taxon>Tetraplosphaeriaceae</taxon>
        <taxon>Polyplosphaeria</taxon>
    </lineage>
</organism>
<evidence type="ECO:0000256" key="1">
    <source>
        <dbReference type="SAM" id="MobiDB-lite"/>
    </source>
</evidence>
<dbReference type="Proteomes" id="UP000799444">
    <property type="component" value="Unassembled WGS sequence"/>
</dbReference>
<dbReference type="Pfam" id="PF12824">
    <property type="entry name" value="MRP-L20"/>
    <property type="match status" value="1"/>
</dbReference>
<dbReference type="PANTHER" id="PTHR28266:SF1">
    <property type="entry name" value="LARGE RIBOSOMAL SUBUNIT PROTEIN ML58"/>
    <property type="match status" value="1"/>
</dbReference>
<dbReference type="InterPro" id="IPR024388">
    <property type="entry name" value="Ribosomal_mL58"/>
</dbReference>
<proteinExistence type="predicted"/>